<dbReference type="KEGG" id="ppan:ESD82_21540"/>
<sequence>MNYLFGIIIFVLDVWAIASIINTNETMTTKLIWIALVAILPILGFIIWWFAGPKANYG</sequence>
<evidence type="ECO:0000313" key="10">
    <source>
        <dbReference type="EMBL" id="RKS50882.1"/>
    </source>
</evidence>
<keyword evidence="11" id="KW-1185">Reference proteome</keyword>
<keyword evidence="2" id="KW-1003">Cell membrane</keyword>
<dbReference type="Pfam" id="PF13396">
    <property type="entry name" value="PLDc_N"/>
    <property type="match status" value="1"/>
</dbReference>
<evidence type="ECO:0000256" key="6">
    <source>
        <dbReference type="SAM" id="Phobius"/>
    </source>
</evidence>
<dbReference type="Proteomes" id="UP000273626">
    <property type="component" value="Unassembled WGS sequence"/>
</dbReference>
<reference evidence="10 11" key="1">
    <citation type="submission" date="2018-10" db="EMBL/GenBank/DDBJ databases">
        <title>Genomic Encyclopedia of Archaeal and Bacterial Type Strains, Phase II (KMG-II): from individual species to whole genera.</title>
        <authorList>
            <person name="Goeker M."/>
        </authorList>
    </citation>
    <scope>NUCLEOTIDE SEQUENCE [LARGE SCALE GENOMIC DNA]</scope>
    <source>
        <strain evidence="11">ATCC 35512 / DSM 2944 / CIP 106514 / LMD 82.5 / NBRC 102493 / NCCB 82005 / GB17</strain>
        <strain evidence="10">DSM 2944</strain>
    </source>
</reference>
<organism evidence="8 12">
    <name type="scientific">Paracoccus pantotrophus</name>
    <name type="common">Thiosphaera pantotropha</name>
    <dbReference type="NCBI Taxonomy" id="82367"/>
    <lineage>
        <taxon>Bacteria</taxon>
        <taxon>Pseudomonadati</taxon>
        <taxon>Pseudomonadota</taxon>
        <taxon>Alphaproteobacteria</taxon>
        <taxon>Rhodobacterales</taxon>
        <taxon>Paracoccaceae</taxon>
        <taxon>Paracoccus</taxon>
    </lineage>
</organism>
<comment type="subcellular location">
    <subcellularLocation>
        <location evidence="1">Cell membrane</location>
        <topology evidence="1">Multi-pass membrane protein</topology>
    </subcellularLocation>
</comment>
<dbReference type="EMBL" id="RBLI01000001">
    <property type="protein sequence ID" value="RKS50882.1"/>
    <property type="molecule type" value="Genomic_DNA"/>
</dbReference>
<evidence type="ECO:0000313" key="12">
    <source>
        <dbReference type="Proteomes" id="UP000326453"/>
    </source>
</evidence>
<feature type="transmembrane region" description="Helical" evidence="6">
    <location>
        <begin position="32"/>
        <end position="51"/>
    </location>
</feature>
<evidence type="ECO:0000256" key="3">
    <source>
        <dbReference type="ARBA" id="ARBA00022692"/>
    </source>
</evidence>
<accession>A0A1I5GT33</accession>
<evidence type="ECO:0000313" key="11">
    <source>
        <dbReference type="Proteomes" id="UP000273626"/>
    </source>
</evidence>
<evidence type="ECO:0000256" key="2">
    <source>
        <dbReference type="ARBA" id="ARBA00022475"/>
    </source>
</evidence>
<proteinExistence type="predicted"/>
<name>A0A1I5GT33_PARPN</name>
<dbReference type="OrthoDB" id="8455471at2"/>
<reference evidence="8 12" key="2">
    <citation type="submission" date="2019-01" db="EMBL/GenBank/DDBJ databases">
        <title>Complete Genome Sequence and Annotation of the Paracoccus pantotrophus type strain DSM 2944.</title>
        <authorList>
            <person name="Bockwoldt J.A."/>
            <person name="Zimmermann M."/>
            <person name="Tiso T."/>
            <person name="Blank L.M."/>
        </authorList>
    </citation>
    <scope>NUCLEOTIDE SEQUENCE [LARGE SCALE GENOMIC DNA]</scope>
    <source>
        <strain evidence="8 12">DSM 2944</strain>
    </source>
</reference>
<evidence type="ECO:0000256" key="5">
    <source>
        <dbReference type="ARBA" id="ARBA00023136"/>
    </source>
</evidence>
<dbReference type="Proteomes" id="UP000509322">
    <property type="component" value="Chromosome 2"/>
</dbReference>
<dbReference type="Proteomes" id="UP000326453">
    <property type="component" value="Chromosome 1"/>
</dbReference>
<evidence type="ECO:0000259" key="7">
    <source>
        <dbReference type="Pfam" id="PF13396"/>
    </source>
</evidence>
<dbReference type="AlphaFoldDB" id="A0A1I5GT33"/>
<dbReference type="GO" id="GO:0005886">
    <property type="term" value="C:plasma membrane"/>
    <property type="evidence" value="ECO:0007669"/>
    <property type="project" value="UniProtKB-SubCell"/>
</dbReference>
<protein>
    <submittedName>
        <fullName evidence="8">PLDc_N domain-containing protein</fullName>
    </submittedName>
    <submittedName>
        <fullName evidence="10">Phospholipase D-like protein</fullName>
    </submittedName>
</protein>
<dbReference type="GeneID" id="51373184"/>
<dbReference type="EMBL" id="CP044426">
    <property type="protein sequence ID" value="QFG38586.1"/>
    <property type="molecule type" value="Genomic_DNA"/>
</dbReference>
<evidence type="ECO:0000313" key="8">
    <source>
        <dbReference type="EMBL" id="QFG38586.1"/>
    </source>
</evidence>
<evidence type="ECO:0000313" key="13">
    <source>
        <dbReference type="Proteomes" id="UP000509322"/>
    </source>
</evidence>
<reference evidence="9 13" key="3">
    <citation type="submission" date="2020-07" db="EMBL/GenBank/DDBJ databases">
        <title>The complete genome of Paracoccus pantotrophus ACCC 10489.</title>
        <authorList>
            <person name="Si Y."/>
        </authorList>
    </citation>
    <scope>NUCLEOTIDE SEQUENCE [LARGE SCALE GENOMIC DNA]</scope>
    <source>
        <strain evidence="9 13">ACCC10489</strain>
    </source>
</reference>
<dbReference type="InterPro" id="IPR027379">
    <property type="entry name" value="CLS_N"/>
</dbReference>
<dbReference type="EMBL" id="CP058690">
    <property type="protein sequence ID" value="QLH16265.1"/>
    <property type="molecule type" value="Genomic_DNA"/>
</dbReference>
<keyword evidence="3 6" id="KW-0812">Transmembrane</keyword>
<dbReference type="RefSeq" id="WP_074990552.1">
    <property type="nucleotide sequence ID" value="NZ_CP038203.1"/>
</dbReference>
<evidence type="ECO:0000313" key="9">
    <source>
        <dbReference type="EMBL" id="QLH16265.1"/>
    </source>
</evidence>
<feature type="domain" description="Cardiolipin synthase N-terminal" evidence="7">
    <location>
        <begin position="11"/>
        <end position="53"/>
    </location>
</feature>
<evidence type="ECO:0000256" key="4">
    <source>
        <dbReference type="ARBA" id="ARBA00022989"/>
    </source>
</evidence>
<gene>
    <name evidence="10" type="ORF">BDE18_0093</name>
    <name evidence="8" type="ORF">ESD82_21540</name>
    <name evidence="9" type="ORF">HYQ43_19470</name>
</gene>
<evidence type="ECO:0000256" key="1">
    <source>
        <dbReference type="ARBA" id="ARBA00004651"/>
    </source>
</evidence>
<keyword evidence="5 6" id="KW-0472">Membrane</keyword>
<keyword evidence="4 6" id="KW-1133">Transmembrane helix</keyword>